<evidence type="ECO:0000256" key="2">
    <source>
        <dbReference type="ARBA" id="ARBA00022630"/>
    </source>
</evidence>
<evidence type="ECO:0000256" key="1">
    <source>
        <dbReference type="ARBA" id="ARBA00001974"/>
    </source>
</evidence>
<name>A0A1X2HB03_SYNRA</name>
<sequence length="488" mass="55056">MATFESTQNDCSVAIVGAGLVGTLNAIYFAQRGWHVDLYELRPDMRLEENKKNQRGKSINLALSERGLSALRATGLDLEKTILDAGVPMRARMVHIGQKQMSQAYSVHGQHINAVDRARLNELLLDAAERMPNVDIHFEHRLLTIDWDANTLTFDRGQDQPATYRADLIVGADGAYSRTRSQMMRKIRMNYNQEYIDTGYCELSMPPIKNADGSLDFALDPNHLHIWPRHTYMLIALPNPDKTFTCTLFMPFHMFEEINTKDKVLRFFQEQFEDAVPLIGAESLQHDYFANPRGSLISIKASPHHLESKGVMVGDAAHAMVPFYGQGMNCGFQDVEVLHQILDKYHVRPGKDKDGRIAGLDAALTHYSEVRVKDAHAICDLAMYNHYEMRSAVTSVRFLARKKLEGLIHLCFPRLVIPLYTMVSFSTLPYSHAIERWHRQTHWLNLGLGTLATATVVTAAVASLGVQRTTTIAARLAQSVKQAFQESF</sequence>
<keyword evidence="5 10" id="KW-0521">NADP</keyword>
<dbReference type="Gene3D" id="3.50.50.60">
    <property type="entry name" value="FAD/NAD(P)-binding domain"/>
    <property type="match status" value="1"/>
</dbReference>
<comment type="cofactor">
    <cofactor evidence="1 10">
        <name>FAD</name>
        <dbReference type="ChEBI" id="CHEBI:57692"/>
    </cofactor>
</comment>
<evidence type="ECO:0000259" key="12">
    <source>
        <dbReference type="Pfam" id="PF01494"/>
    </source>
</evidence>
<dbReference type="GO" id="GO:0070189">
    <property type="term" value="P:kynurenine metabolic process"/>
    <property type="evidence" value="ECO:0007669"/>
    <property type="project" value="TreeGrafter"/>
</dbReference>
<dbReference type="HAMAP" id="MF_01971">
    <property type="entry name" value="Kynurenine_monooxygenase"/>
    <property type="match status" value="1"/>
</dbReference>
<feature type="transmembrane region" description="Helical" evidence="11">
    <location>
        <begin position="12"/>
        <end position="30"/>
    </location>
</feature>
<dbReference type="EMBL" id="MCGN01000006">
    <property type="protein sequence ID" value="ORY95808.1"/>
    <property type="molecule type" value="Genomic_DNA"/>
</dbReference>
<dbReference type="EC" id="1.14.13.9" evidence="10"/>
<evidence type="ECO:0000313" key="14">
    <source>
        <dbReference type="Proteomes" id="UP000242180"/>
    </source>
</evidence>
<keyword evidence="2 10" id="KW-0285">Flavoprotein</keyword>
<dbReference type="GO" id="GO:0019805">
    <property type="term" value="P:quinolinate biosynthetic process"/>
    <property type="evidence" value="ECO:0007669"/>
    <property type="project" value="UniProtKB-UniRule"/>
</dbReference>
<organism evidence="13 14">
    <name type="scientific">Syncephalastrum racemosum</name>
    <name type="common">Filamentous fungus</name>
    <dbReference type="NCBI Taxonomy" id="13706"/>
    <lineage>
        <taxon>Eukaryota</taxon>
        <taxon>Fungi</taxon>
        <taxon>Fungi incertae sedis</taxon>
        <taxon>Mucoromycota</taxon>
        <taxon>Mucoromycotina</taxon>
        <taxon>Mucoromycetes</taxon>
        <taxon>Mucorales</taxon>
        <taxon>Syncephalastraceae</taxon>
        <taxon>Syncephalastrum</taxon>
    </lineage>
</organism>
<keyword evidence="10 11" id="KW-0472">Membrane</keyword>
<accession>A0A1X2HB03</accession>
<evidence type="ECO:0000256" key="11">
    <source>
        <dbReference type="SAM" id="Phobius"/>
    </source>
</evidence>
<keyword evidence="14" id="KW-1185">Reference proteome</keyword>
<proteinExistence type="inferred from homology"/>
<dbReference type="GO" id="GO:0005741">
    <property type="term" value="C:mitochondrial outer membrane"/>
    <property type="evidence" value="ECO:0007669"/>
    <property type="project" value="UniProtKB-SubCell"/>
</dbReference>
<dbReference type="GO" id="GO:0006569">
    <property type="term" value="P:L-tryptophan catabolic process"/>
    <property type="evidence" value="ECO:0007669"/>
    <property type="project" value="UniProtKB-UniRule"/>
</dbReference>
<comment type="similarity">
    <text evidence="10">Belongs to the aromatic-ring hydroxylase family. KMO subfamily.</text>
</comment>
<comment type="function">
    <text evidence="10">Catalyzes the hydroxylation of L-kynurenine (L-Kyn) to form 3-hydroxy-L-kynurenine (L-3OHKyn). Required for synthesis of quinolinic acid.</text>
</comment>
<dbReference type="OrthoDB" id="10053569at2759"/>
<dbReference type="AlphaFoldDB" id="A0A1X2HB03"/>
<dbReference type="PANTHER" id="PTHR46028">
    <property type="entry name" value="KYNURENINE 3-MONOOXYGENASE"/>
    <property type="match status" value="1"/>
</dbReference>
<dbReference type="PRINTS" id="PR00420">
    <property type="entry name" value="RNGMNOXGNASE"/>
</dbReference>
<evidence type="ECO:0000256" key="5">
    <source>
        <dbReference type="ARBA" id="ARBA00022857"/>
    </source>
</evidence>
<evidence type="ECO:0000256" key="7">
    <source>
        <dbReference type="ARBA" id="ARBA00023033"/>
    </source>
</evidence>
<dbReference type="PANTHER" id="PTHR46028:SF2">
    <property type="entry name" value="KYNURENINE 3-MONOOXYGENASE"/>
    <property type="match status" value="1"/>
</dbReference>
<evidence type="ECO:0000256" key="9">
    <source>
        <dbReference type="ARBA" id="ARBA00047818"/>
    </source>
</evidence>
<dbReference type="UniPathway" id="UPA00253">
    <property type="reaction ID" value="UER00328"/>
</dbReference>
<dbReference type="STRING" id="13706.A0A1X2HB03"/>
<keyword evidence="3 10" id="KW-0662">Pyridine nucleotide biosynthesis</keyword>
<dbReference type="InterPro" id="IPR027545">
    <property type="entry name" value="Kynurenine_monooxygenase"/>
</dbReference>
<dbReference type="GO" id="GO:0071949">
    <property type="term" value="F:FAD binding"/>
    <property type="evidence" value="ECO:0007669"/>
    <property type="project" value="InterPro"/>
</dbReference>
<keyword evidence="8 10" id="KW-0496">Mitochondrion</keyword>
<keyword evidence="11" id="KW-0812">Transmembrane</keyword>
<dbReference type="InParanoid" id="A0A1X2HB03"/>
<evidence type="ECO:0000256" key="10">
    <source>
        <dbReference type="HAMAP-Rule" id="MF_03018"/>
    </source>
</evidence>
<dbReference type="GO" id="GO:0043420">
    <property type="term" value="P:anthranilate metabolic process"/>
    <property type="evidence" value="ECO:0007669"/>
    <property type="project" value="UniProtKB-UniRule"/>
</dbReference>
<evidence type="ECO:0000256" key="3">
    <source>
        <dbReference type="ARBA" id="ARBA00022642"/>
    </source>
</evidence>
<evidence type="ECO:0000256" key="8">
    <source>
        <dbReference type="ARBA" id="ARBA00023128"/>
    </source>
</evidence>
<gene>
    <name evidence="10" type="primary">BNA4</name>
    <name evidence="13" type="ORF">BCR43DRAFT_493627</name>
</gene>
<evidence type="ECO:0000313" key="13">
    <source>
        <dbReference type="EMBL" id="ORY95808.1"/>
    </source>
</evidence>
<dbReference type="Proteomes" id="UP000242180">
    <property type="component" value="Unassembled WGS sequence"/>
</dbReference>
<comment type="caution">
    <text evidence="13">The sequence shown here is derived from an EMBL/GenBank/DDBJ whole genome shotgun (WGS) entry which is preliminary data.</text>
</comment>
<protein>
    <recommendedName>
        <fullName evidence="10">Kynurenine 3-monooxygenase</fullName>
        <ecNumber evidence="10">1.14.13.9</ecNumber>
    </recommendedName>
    <alternativeName>
        <fullName evidence="10">Biosynthesis of nicotinic acid protein 4</fullName>
    </alternativeName>
    <alternativeName>
        <fullName evidence="10">Kynurenine 3-hydroxylase</fullName>
    </alternativeName>
</protein>
<feature type="domain" description="FAD-binding" evidence="12">
    <location>
        <begin position="10"/>
        <end position="342"/>
    </location>
</feature>
<keyword evidence="6 10" id="KW-0560">Oxidoreductase</keyword>
<reference evidence="13 14" key="1">
    <citation type="submission" date="2016-07" db="EMBL/GenBank/DDBJ databases">
        <title>Pervasive Adenine N6-methylation of Active Genes in Fungi.</title>
        <authorList>
            <consortium name="DOE Joint Genome Institute"/>
            <person name="Mondo S.J."/>
            <person name="Dannebaum R.O."/>
            <person name="Kuo R.C."/>
            <person name="Labutti K."/>
            <person name="Haridas S."/>
            <person name="Kuo A."/>
            <person name="Salamov A."/>
            <person name="Ahrendt S.R."/>
            <person name="Lipzen A."/>
            <person name="Sullivan W."/>
            <person name="Andreopoulos W.B."/>
            <person name="Clum A."/>
            <person name="Lindquist E."/>
            <person name="Daum C."/>
            <person name="Ramamoorthy G.K."/>
            <person name="Gryganskyi A."/>
            <person name="Culley D."/>
            <person name="Magnuson J.K."/>
            <person name="James T.Y."/>
            <person name="O'Malley M.A."/>
            <person name="Stajich J.E."/>
            <person name="Spatafora J.W."/>
            <person name="Visel A."/>
            <person name="Grigoriev I.V."/>
        </authorList>
    </citation>
    <scope>NUCLEOTIDE SEQUENCE [LARGE SCALE GENOMIC DNA]</scope>
    <source>
        <strain evidence="13 14">NRRL 2496</strain>
    </source>
</reference>
<comment type="catalytic activity">
    <reaction evidence="9 10">
        <text>L-kynurenine + NADPH + O2 + H(+) = 3-hydroxy-L-kynurenine + NADP(+) + H2O</text>
        <dbReference type="Rhea" id="RHEA:20545"/>
        <dbReference type="ChEBI" id="CHEBI:15377"/>
        <dbReference type="ChEBI" id="CHEBI:15378"/>
        <dbReference type="ChEBI" id="CHEBI:15379"/>
        <dbReference type="ChEBI" id="CHEBI:57783"/>
        <dbReference type="ChEBI" id="CHEBI:57959"/>
        <dbReference type="ChEBI" id="CHEBI:58125"/>
        <dbReference type="ChEBI" id="CHEBI:58349"/>
        <dbReference type="EC" id="1.14.13.9"/>
    </reaction>
</comment>
<dbReference type="InterPro" id="IPR002938">
    <property type="entry name" value="FAD-bd"/>
</dbReference>
<dbReference type="InterPro" id="IPR036188">
    <property type="entry name" value="FAD/NAD-bd_sf"/>
</dbReference>
<keyword evidence="10" id="KW-1000">Mitochondrion outer membrane</keyword>
<keyword evidence="11" id="KW-1133">Transmembrane helix</keyword>
<dbReference type="GO" id="GO:0004502">
    <property type="term" value="F:kynurenine 3-monooxygenase activity"/>
    <property type="evidence" value="ECO:0007669"/>
    <property type="project" value="UniProtKB-UniRule"/>
</dbReference>
<comment type="subcellular location">
    <subcellularLocation>
        <location evidence="10">Mitochondrion outer membrane</location>
    </subcellularLocation>
</comment>
<comment type="pathway">
    <text evidence="10">Cofactor biosynthesis; NAD(+) biosynthesis; quinolinate from L-kynurenine: step 1/3.</text>
</comment>
<dbReference type="Pfam" id="PF01494">
    <property type="entry name" value="FAD_binding_3"/>
    <property type="match status" value="1"/>
</dbReference>
<dbReference type="OMA" id="REFMFIA"/>
<dbReference type="GO" id="GO:0034354">
    <property type="term" value="P:'de novo' NAD+ biosynthetic process from L-tryptophan"/>
    <property type="evidence" value="ECO:0007669"/>
    <property type="project" value="UniProtKB-UniRule"/>
</dbReference>
<keyword evidence="7 10" id="KW-0503">Monooxygenase</keyword>
<keyword evidence="4 10" id="KW-0274">FAD</keyword>
<evidence type="ECO:0000256" key="4">
    <source>
        <dbReference type="ARBA" id="ARBA00022827"/>
    </source>
</evidence>
<dbReference type="SUPFAM" id="SSF51905">
    <property type="entry name" value="FAD/NAD(P)-binding domain"/>
    <property type="match status" value="1"/>
</dbReference>
<dbReference type="FunFam" id="3.50.50.60:FF:000129">
    <property type="entry name" value="Kynurenine 3-monooxygenase"/>
    <property type="match status" value="1"/>
</dbReference>
<evidence type="ECO:0000256" key="6">
    <source>
        <dbReference type="ARBA" id="ARBA00023002"/>
    </source>
</evidence>